<organism evidence="3 4">
    <name type="scientific">Oceanisphaera psychrotolerans</name>
    <dbReference type="NCBI Taxonomy" id="1414654"/>
    <lineage>
        <taxon>Bacteria</taxon>
        <taxon>Pseudomonadati</taxon>
        <taxon>Pseudomonadota</taxon>
        <taxon>Gammaproteobacteria</taxon>
        <taxon>Aeromonadales</taxon>
        <taxon>Aeromonadaceae</taxon>
        <taxon>Oceanisphaera</taxon>
    </lineage>
</organism>
<dbReference type="AlphaFoldDB" id="A0A1J4QAC4"/>
<keyword evidence="1" id="KW-0560">Oxidoreductase</keyword>
<dbReference type="Gene3D" id="3.50.50.60">
    <property type="entry name" value="FAD/NAD(P)-binding domain"/>
    <property type="match status" value="1"/>
</dbReference>
<evidence type="ECO:0000313" key="4">
    <source>
        <dbReference type="Proteomes" id="UP000243073"/>
    </source>
</evidence>
<evidence type="ECO:0000259" key="2">
    <source>
        <dbReference type="Pfam" id="PF01266"/>
    </source>
</evidence>
<dbReference type="EMBL" id="MDKE01000046">
    <property type="protein sequence ID" value="OIN06218.1"/>
    <property type="molecule type" value="Genomic_DNA"/>
</dbReference>
<name>A0A1J4QAC4_9GAMM</name>
<dbReference type="InterPro" id="IPR006076">
    <property type="entry name" value="FAD-dep_OxRdtase"/>
</dbReference>
<evidence type="ECO:0000313" key="3">
    <source>
        <dbReference type="EMBL" id="OIN06218.1"/>
    </source>
</evidence>
<dbReference type="Gene3D" id="3.30.9.10">
    <property type="entry name" value="D-Amino Acid Oxidase, subunit A, domain 2"/>
    <property type="match status" value="1"/>
</dbReference>
<keyword evidence="4" id="KW-1185">Reference proteome</keyword>
<accession>A0A1J4QAC4</accession>
<dbReference type="STRING" id="1414654.BFR47_17185"/>
<dbReference type="Pfam" id="PF01266">
    <property type="entry name" value="DAO"/>
    <property type="match status" value="1"/>
</dbReference>
<comment type="caution">
    <text evidence="3">The sequence shown here is derived from an EMBL/GenBank/DDBJ whole genome shotgun (WGS) entry which is preliminary data.</text>
</comment>
<dbReference type="InterPro" id="IPR036188">
    <property type="entry name" value="FAD/NAD-bd_sf"/>
</dbReference>
<sequence length="112" mass="12482">MPYLHRAGEELFGHLGKLEWSHQWSGYFAVTTDHLPHVHEPEQHIHIAVGCNGRGIAVSTALGKQLANRVLGATASELAVPVTSIRPIPFHRFRGLGVKAATWFKRLQDNRD</sequence>
<reference evidence="3 4" key="1">
    <citation type="submission" date="2016-07" db="EMBL/GenBank/DDBJ databases">
        <title>Draft Genome Sequence of Oceanisphaera psychrotolerans, isolated from coastal sediment samples.</title>
        <authorList>
            <person name="Zhuo S."/>
            <person name="Ruan Z."/>
        </authorList>
    </citation>
    <scope>NUCLEOTIDE SEQUENCE [LARGE SCALE GENOMIC DNA]</scope>
    <source>
        <strain evidence="3 4">LAM-WHM-ZC</strain>
    </source>
</reference>
<protein>
    <recommendedName>
        <fullName evidence="2">FAD dependent oxidoreductase domain-containing protein</fullName>
    </recommendedName>
</protein>
<dbReference type="Proteomes" id="UP000243073">
    <property type="component" value="Unassembled WGS sequence"/>
</dbReference>
<proteinExistence type="predicted"/>
<evidence type="ECO:0000256" key="1">
    <source>
        <dbReference type="ARBA" id="ARBA00023002"/>
    </source>
</evidence>
<feature type="domain" description="FAD dependent oxidoreductase" evidence="2">
    <location>
        <begin position="3"/>
        <end position="69"/>
    </location>
</feature>
<dbReference type="GO" id="GO:0016491">
    <property type="term" value="F:oxidoreductase activity"/>
    <property type="evidence" value="ECO:0007669"/>
    <property type="project" value="UniProtKB-KW"/>
</dbReference>
<gene>
    <name evidence="3" type="ORF">BFR47_17185</name>
</gene>